<organism evidence="2 3">
    <name type="scientific">Fuscibacter oryzae</name>
    <dbReference type="NCBI Taxonomy" id="2803939"/>
    <lineage>
        <taxon>Bacteria</taxon>
        <taxon>Pseudomonadati</taxon>
        <taxon>Pseudomonadota</taxon>
        <taxon>Alphaproteobacteria</taxon>
        <taxon>Rhodobacterales</taxon>
        <taxon>Paracoccaceae</taxon>
        <taxon>Fuscibacter</taxon>
    </lineage>
</organism>
<dbReference type="InterPro" id="IPR021125">
    <property type="entry name" value="DUF2127"/>
</dbReference>
<keyword evidence="1" id="KW-0472">Membrane</keyword>
<dbReference type="Pfam" id="PF09900">
    <property type="entry name" value="DUF2127"/>
    <property type="match status" value="1"/>
</dbReference>
<proteinExistence type="predicted"/>
<evidence type="ECO:0000256" key="1">
    <source>
        <dbReference type="SAM" id="Phobius"/>
    </source>
</evidence>
<keyword evidence="1" id="KW-1133">Transmembrane helix</keyword>
<dbReference type="Proteomes" id="UP000619033">
    <property type="component" value="Unassembled WGS sequence"/>
</dbReference>
<feature type="transmembrane region" description="Helical" evidence="1">
    <location>
        <begin position="131"/>
        <end position="147"/>
    </location>
</feature>
<dbReference type="RefSeq" id="WP_202660638.1">
    <property type="nucleotide sequence ID" value="NZ_JAESVP010000005.1"/>
</dbReference>
<name>A0A8J7SVF1_9RHOB</name>
<feature type="transmembrane region" description="Helical" evidence="1">
    <location>
        <begin position="98"/>
        <end position="119"/>
    </location>
</feature>
<comment type="caution">
    <text evidence="2">The sequence shown here is derived from an EMBL/GenBank/DDBJ whole genome shotgun (WGS) entry which is preliminary data.</text>
</comment>
<dbReference type="EMBL" id="JAESVP010000005">
    <property type="protein sequence ID" value="MBL4928591.1"/>
    <property type="molecule type" value="Genomic_DNA"/>
</dbReference>
<evidence type="ECO:0000313" key="3">
    <source>
        <dbReference type="Proteomes" id="UP000619033"/>
    </source>
</evidence>
<gene>
    <name evidence="2" type="ORF">JI744_10790</name>
</gene>
<protein>
    <submittedName>
        <fullName evidence="2">DUF2127 domain-containing protein</fullName>
    </submittedName>
</protein>
<accession>A0A8J7SVF1</accession>
<reference evidence="2" key="1">
    <citation type="submission" date="2021-01" db="EMBL/GenBank/DDBJ databases">
        <title>Genome seq and assembly of Tabrizicola sp. KVB23.</title>
        <authorList>
            <person name="Chhetri G."/>
        </authorList>
    </citation>
    <scope>NUCLEOTIDE SEQUENCE</scope>
    <source>
        <strain evidence="2">KVB23</strain>
    </source>
</reference>
<feature type="transmembrane region" description="Helical" evidence="1">
    <location>
        <begin position="21"/>
        <end position="44"/>
    </location>
</feature>
<dbReference type="AlphaFoldDB" id="A0A8J7SVF1"/>
<feature type="transmembrane region" description="Helical" evidence="1">
    <location>
        <begin position="64"/>
        <end position="86"/>
    </location>
</feature>
<sequence length="160" mass="17992">MKPHPRLWHWLFEAGVAVKASLGGLEALAGLGLLLTPNALVLRLVGWLTHFEIAEDPSDRLASYVQHIATIFPVGVQHFYGVYLALHGGLKLGIMILLWMRKLWAYPLAMVILALFVVYEGTEWLRDGSPFLAVLAVFDLFMIGLVWKEWRALKPEPAHP</sequence>
<keyword evidence="1" id="KW-0812">Transmembrane</keyword>
<keyword evidence="3" id="KW-1185">Reference proteome</keyword>
<evidence type="ECO:0000313" key="2">
    <source>
        <dbReference type="EMBL" id="MBL4928591.1"/>
    </source>
</evidence>